<keyword evidence="6" id="KW-0175">Coiled coil</keyword>
<comment type="similarity">
    <text evidence="1 5">Belongs to the MreC family.</text>
</comment>
<evidence type="ECO:0000256" key="7">
    <source>
        <dbReference type="SAM" id="Phobius"/>
    </source>
</evidence>
<reference evidence="10" key="1">
    <citation type="submission" date="2017-12" db="EMBL/GenBank/DDBJ databases">
        <title>Draft genome sequence of Telmatospirillum siberiense 26-4b1T, an acidotolerant peatland alphaproteobacterium potentially involved in sulfur cycling.</title>
        <authorList>
            <person name="Hausmann B."/>
            <person name="Pjevac P."/>
            <person name="Schreck K."/>
            <person name="Herbold C.W."/>
            <person name="Daims H."/>
            <person name="Wagner M."/>
            <person name="Pester M."/>
            <person name="Loy A."/>
        </authorList>
    </citation>
    <scope>NUCLEOTIDE SEQUENCE [LARGE SCALE GENOMIC DNA]</scope>
    <source>
        <strain evidence="10">26-4b1</strain>
    </source>
</reference>
<dbReference type="PANTHER" id="PTHR34138">
    <property type="entry name" value="CELL SHAPE-DETERMINING PROTEIN MREC"/>
    <property type="match status" value="1"/>
</dbReference>
<feature type="transmembrane region" description="Helical" evidence="7">
    <location>
        <begin position="21"/>
        <end position="39"/>
    </location>
</feature>
<gene>
    <name evidence="9" type="ORF">CWS72_11050</name>
</gene>
<dbReference type="Proteomes" id="UP000233293">
    <property type="component" value="Unassembled WGS sequence"/>
</dbReference>
<comment type="function">
    <text evidence="5">Involved in formation and maintenance of cell shape.</text>
</comment>
<comment type="caution">
    <text evidence="9">The sequence shown here is derived from an EMBL/GenBank/DDBJ whole genome shotgun (WGS) entry which is preliminary data.</text>
</comment>
<dbReference type="InterPro" id="IPR042177">
    <property type="entry name" value="Cell/Rod_1"/>
</dbReference>
<dbReference type="Gene3D" id="2.40.10.350">
    <property type="entry name" value="Rod shape-determining protein MreC, domain 2"/>
    <property type="match status" value="1"/>
</dbReference>
<dbReference type="NCBIfam" id="NF010512">
    <property type="entry name" value="PRK13922.12-1"/>
    <property type="match status" value="1"/>
</dbReference>
<proteinExistence type="inferred from homology"/>
<keyword evidence="7" id="KW-1133">Transmembrane helix</keyword>
<dbReference type="Gene3D" id="2.40.10.340">
    <property type="entry name" value="Rod shape-determining protein MreC, domain 1"/>
    <property type="match status" value="1"/>
</dbReference>
<name>A0A2N3PW64_9PROT</name>
<accession>A0A2N3PW64</accession>
<dbReference type="GO" id="GO:0008360">
    <property type="term" value="P:regulation of cell shape"/>
    <property type="evidence" value="ECO:0007669"/>
    <property type="project" value="UniProtKB-KW"/>
</dbReference>
<evidence type="ECO:0000313" key="10">
    <source>
        <dbReference type="Proteomes" id="UP000233293"/>
    </source>
</evidence>
<dbReference type="InterPro" id="IPR055342">
    <property type="entry name" value="MreC_beta-barrel_core"/>
</dbReference>
<sequence length="290" mass="31319">MKQHSGALGRLATLRLLAQRFTFLALAMASFGLMLLGKADTVLVERLRLAVSDTVVPILDVMSRPASTIAEVVGAVRELATLRAENVRLREENANLMHWQTLARQLDNENRALRGQLNFIPDPDPSFVTTRVVGDTGGAFVHSMLINSGSREGIRKGQAVIAGEFLVGRIAEVGQRSARVLLLTDINSHIPVILENSRAKAILTGDNSDRPRLSYLSSNTNAAPGDRVVSSGHGGAFPPGLPIGVVSSVQDGIVRVEPFVHRYQLEYVTVVDYGLAGIMPSDPPSEGRER</sequence>
<dbReference type="InterPro" id="IPR007221">
    <property type="entry name" value="MreC"/>
</dbReference>
<dbReference type="AlphaFoldDB" id="A0A2N3PW64"/>
<dbReference type="GO" id="GO:0005886">
    <property type="term" value="C:plasma membrane"/>
    <property type="evidence" value="ECO:0007669"/>
    <property type="project" value="TreeGrafter"/>
</dbReference>
<evidence type="ECO:0000259" key="8">
    <source>
        <dbReference type="Pfam" id="PF04085"/>
    </source>
</evidence>
<keyword evidence="7" id="KW-0812">Transmembrane</keyword>
<evidence type="ECO:0000256" key="3">
    <source>
        <dbReference type="ARBA" id="ARBA00022960"/>
    </source>
</evidence>
<dbReference type="InterPro" id="IPR042175">
    <property type="entry name" value="Cell/Rod_MreC_2"/>
</dbReference>
<feature type="coiled-coil region" evidence="6">
    <location>
        <begin position="72"/>
        <end position="109"/>
    </location>
</feature>
<evidence type="ECO:0000256" key="4">
    <source>
        <dbReference type="ARBA" id="ARBA00032089"/>
    </source>
</evidence>
<evidence type="ECO:0000256" key="5">
    <source>
        <dbReference type="PIRNR" id="PIRNR038471"/>
    </source>
</evidence>
<evidence type="ECO:0000256" key="1">
    <source>
        <dbReference type="ARBA" id="ARBA00009369"/>
    </source>
</evidence>
<dbReference type="Pfam" id="PF04085">
    <property type="entry name" value="MreC"/>
    <property type="match status" value="1"/>
</dbReference>
<evidence type="ECO:0000256" key="6">
    <source>
        <dbReference type="SAM" id="Coils"/>
    </source>
</evidence>
<dbReference type="PANTHER" id="PTHR34138:SF1">
    <property type="entry name" value="CELL SHAPE-DETERMINING PROTEIN MREC"/>
    <property type="match status" value="1"/>
</dbReference>
<keyword evidence="3 5" id="KW-0133">Cell shape</keyword>
<protein>
    <recommendedName>
        <fullName evidence="2 5">Cell shape-determining protein MreC</fullName>
    </recommendedName>
    <alternativeName>
        <fullName evidence="4 5">Cell shape protein MreC</fullName>
    </alternativeName>
</protein>
<dbReference type="EMBL" id="PIUM01000010">
    <property type="protein sequence ID" value="PKU24625.1"/>
    <property type="molecule type" value="Genomic_DNA"/>
</dbReference>
<evidence type="ECO:0000313" key="9">
    <source>
        <dbReference type="EMBL" id="PKU24625.1"/>
    </source>
</evidence>
<feature type="domain" description="Rod shape-determining protein MreC beta-barrel core" evidence="8">
    <location>
        <begin position="132"/>
        <end position="271"/>
    </location>
</feature>
<keyword evidence="7" id="KW-0472">Membrane</keyword>
<dbReference type="OrthoDB" id="8478127at2"/>
<dbReference type="PIRSF" id="PIRSF038471">
    <property type="entry name" value="MreC"/>
    <property type="match status" value="1"/>
</dbReference>
<organism evidence="9 10">
    <name type="scientific">Telmatospirillum siberiense</name>
    <dbReference type="NCBI Taxonomy" id="382514"/>
    <lineage>
        <taxon>Bacteria</taxon>
        <taxon>Pseudomonadati</taxon>
        <taxon>Pseudomonadota</taxon>
        <taxon>Alphaproteobacteria</taxon>
        <taxon>Rhodospirillales</taxon>
        <taxon>Rhodospirillaceae</taxon>
        <taxon>Telmatospirillum</taxon>
    </lineage>
</organism>
<keyword evidence="10" id="KW-1185">Reference proteome</keyword>
<dbReference type="NCBIfam" id="TIGR00219">
    <property type="entry name" value="mreC"/>
    <property type="match status" value="1"/>
</dbReference>
<dbReference type="RefSeq" id="WP_101250661.1">
    <property type="nucleotide sequence ID" value="NZ_PIUM01000010.1"/>
</dbReference>
<evidence type="ECO:0000256" key="2">
    <source>
        <dbReference type="ARBA" id="ARBA00013855"/>
    </source>
</evidence>